<dbReference type="Proteomes" id="UP001153292">
    <property type="component" value="Chromosome 5"/>
</dbReference>
<gene>
    <name evidence="1" type="ORF">CHILSU_LOCUS9470</name>
</gene>
<accession>A0ABN8B8U6</accession>
<dbReference type="EMBL" id="OU963898">
    <property type="protein sequence ID" value="CAH0406098.1"/>
    <property type="molecule type" value="Genomic_DNA"/>
</dbReference>
<evidence type="ECO:0000313" key="2">
    <source>
        <dbReference type="Proteomes" id="UP001153292"/>
    </source>
</evidence>
<sequence>MNILYDIIVFAHLTKIIVAYSNNLYLLVSQRQDEDPDETCYDPYQKQRLHGNGNSSWRNSLTFETTTTRPSEDPFLSLENIKQKVVFGSNQKGTEDDINDQLPLRLTPPTPDGSVDRLAHFPSGRLMHAELFQNKSSVHMSMAEFIHRGHCLLNITDDYMQTAIDAFTILLQGTLADVLKLPPAYVLRSARTIAMMKIEKEKLRAMWTVVKGNRKTKQIPYHELELFRPLFKHLSGREIARLNMSDDRILVYIGTHADLDRHQVGVTASKYISQNRDWAEPPYMNLMNNLLCGVPLSLMRKIPEGHYLLLTPQLFHHIRACDPLQRRFYLTMMTKTQALGKSYSWSTQDVARLGLLLTEVSAAELAAVSPGAMAGITAQVMIEMPARNLLHITETQLRHLGQKPMNILANKLRKYSSEYQINSMAEELQPKDYLTMFVILGTSWVIL</sequence>
<proteinExistence type="predicted"/>
<evidence type="ECO:0008006" key="3">
    <source>
        <dbReference type="Google" id="ProtNLM"/>
    </source>
</evidence>
<name>A0ABN8B8U6_CHISP</name>
<protein>
    <recommendedName>
        <fullName evidence="3">SAM domain-containing protein</fullName>
    </recommendedName>
</protein>
<keyword evidence="2" id="KW-1185">Reference proteome</keyword>
<reference evidence="1" key="1">
    <citation type="submission" date="2021-12" db="EMBL/GenBank/DDBJ databases">
        <authorList>
            <person name="King R."/>
        </authorList>
    </citation>
    <scope>NUCLEOTIDE SEQUENCE</scope>
</reference>
<organism evidence="1 2">
    <name type="scientific">Chilo suppressalis</name>
    <name type="common">Asiatic rice borer moth</name>
    <dbReference type="NCBI Taxonomy" id="168631"/>
    <lineage>
        <taxon>Eukaryota</taxon>
        <taxon>Metazoa</taxon>
        <taxon>Ecdysozoa</taxon>
        <taxon>Arthropoda</taxon>
        <taxon>Hexapoda</taxon>
        <taxon>Insecta</taxon>
        <taxon>Pterygota</taxon>
        <taxon>Neoptera</taxon>
        <taxon>Endopterygota</taxon>
        <taxon>Lepidoptera</taxon>
        <taxon>Glossata</taxon>
        <taxon>Ditrysia</taxon>
        <taxon>Pyraloidea</taxon>
        <taxon>Crambidae</taxon>
        <taxon>Crambinae</taxon>
        <taxon>Chilo</taxon>
    </lineage>
</organism>
<evidence type="ECO:0000313" key="1">
    <source>
        <dbReference type="EMBL" id="CAH0406098.1"/>
    </source>
</evidence>